<dbReference type="SMART" id="SM00838">
    <property type="entry name" value="EFG_C"/>
    <property type="match status" value="1"/>
</dbReference>
<dbReference type="Pfam" id="PF03764">
    <property type="entry name" value="EFG_IV"/>
    <property type="match status" value="1"/>
</dbReference>
<dbReference type="PROSITE" id="PS51722">
    <property type="entry name" value="G_TR_2"/>
    <property type="match status" value="1"/>
</dbReference>
<feature type="binding site" evidence="6">
    <location>
        <begin position="200"/>
        <end position="204"/>
    </location>
    <ligand>
        <name>GTP</name>
        <dbReference type="ChEBI" id="CHEBI:37565"/>
    </ligand>
</feature>
<feature type="binding site" evidence="6">
    <location>
        <begin position="136"/>
        <end position="143"/>
    </location>
    <ligand>
        <name>GTP</name>
        <dbReference type="ChEBI" id="CHEBI:37565"/>
    </ligand>
</feature>
<dbReference type="PANTHER" id="PTHR43261">
    <property type="entry name" value="TRANSLATION ELONGATION FACTOR G-RELATED"/>
    <property type="match status" value="1"/>
</dbReference>
<name>A0AAV3QCI8_LITER</name>
<dbReference type="InterPro" id="IPR035649">
    <property type="entry name" value="EFG_V"/>
</dbReference>
<dbReference type="FunFam" id="3.30.70.240:FF:000001">
    <property type="entry name" value="Elongation factor G"/>
    <property type="match status" value="1"/>
</dbReference>
<dbReference type="Gene3D" id="3.30.230.10">
    <property type="match status" value="1"/>
</dbReference>
<dbReference type="SUPFAM" id="SSF52540">
    <property type="entry name" value="P-loop containing nucleoside triphosphate hydrolases"/>
    <property type="match status" value="1"/>
</dbReference>
<accession>A0AAV3QCI8</accession>
<feature type="region of interest" description="Disordered" evidence="7">
    <location>
        <begin position="404"/>
        <end position="423"/>
    </location>
</feature>
<keyword evidence="2 6" id="KW-0547">Nucleotide-binding</keyword>
<dbReference type="InterPro" id="IPR030848">
    <property type="entry name" value="EF_G_plantC"/>
</dbReference>
<dbReference type="CDD" id="cd03713">
    <property type="entry name" value="EFG_mtEFG_C"/>
    <property type="match status" value="1"/>
</dbReference>
<evidence type="ECO:0000256" key="4">
    <source>
        <dbReference type="ARBA" id="ARBA00022917"/>
    </source>
</evidence>
<dbReference type="Gene3D" id="2.40.30.10">
    <property type="entry name" value="Translation factors"/>
    <property type="match status" value="1"/>
</dbReference>
<evidence type="ECO:0000259" key="8">
    <source>
        <dbReference type="PROSITE" id="PS51722"/>
    </source>
</evidence>
<protein>
    <recommendedName>
        <fullName evidence="6">Elongation factor G, chloroplastic</fullName>
        <shortName evidence="6">cEF-G</shortName>
    </recommendedName>
</protein>
<evidence type="ECO:0000256" key="1">
    <source>
        <dbReference type="ARBA" id="ARBA00005870"/>
    </source>
</evidence>
<keyword evidence="5 6" id="KW-0342">GTP-binding</keyword>
<keyword evidence="6" id="KW-0150">Chloroplast</keyword>
<evidence type="ECO:0000256" key="6">
    <source>
        <dbReference type="HAMAP-Rule" id="MF_03063"/>
    </source>
</evidence>
<dbReference type="FunFam" id="2.40.30.10:FF:000006">
    <property type="entry name" value="Elongation factor G"/>
    <property type="match status" value="1"/>
</dbReference>
<dbReference type="SMART" id="SM00889">
    <property type="entry name" value="EFG_IV"/>
    <property type="match status" value="1"/>
</dbReference>
<feature type="binding site" evidence="6">
    <location>
        <begin position="254"/>
        <end position="257"/>
    </location>
    <ligand>
        <name>GTP</name>
        <dbReference type="ChEBI" id="CHEBI:37565"/>
    </ligand>
</feature>
<dbReference type="SUPFAM" id="SSF50447">
    <property type="entry name" value="Translation proteins"/>
    <property type="match status" value="1"/>
</dbReference>
<evidence type="ECO:0000313" key="10">
    <source>
        <dbReference type="Proteomes" id="UP001454036"/>
    </source>
</evidence>
<dbReference type="CDD" id="cd04088">
    <property type="entry name" value="EFG_mtEFG_II"/>
    <property type="match status" value="1"/>
</dbReference>
<dbReference type="InterPro" id="IPR053905">
    <property type="entry name" value="EF-G-like_DII"/>
</dbReference>
<dbReference type="InterPro" id="IPR005517">
    <property type="entry name" value="Transl_elong_EFG/EF2_IV"/>
</dbReference>
<dbReference type="PROSITE" id="PS00301">
    <property type="entry name" value="G_TR_1"/>
    <property type="match status" value="1"/>
</dbReference>
<organism evidence="9 10">
    <name type="scientific">Lithospermum erythrorhizon</name>
    <name type="common">Purple gromwell</name>
    <name type="synonym">Lithospermum officinale var. erythrorhizon</name>
    <dbReference type="NCBI Taxonomy" id="34254"/>
    <lineage>
        <taxon>Eukaryota</taxon>
        <taxon>Viridiplantae</taxon>
        <taxon>Streptophyta</taxon>
        <taxon>Embryophyta</taxon>
        <taxon>Tracheophyta</taxon>
        <taxon>Spermatophyta</taxon>
        <taxon>Magnoliopsida</taxon>
        <taxon>eudicotyledons</taxon>
        <taxon>Gunneridae</taxon>
        <taxon>Pentapetalae</taxon>
        <taxon>asterids</taxon>
        <taxon>lamiids</taxon>
        <taxon>Boraginales</taxon>
        <taxon>Boraginaceae</taxon>
        <taxon>Boraginoideae</taxon>
        <taxon>Lithospermeae</taxon>
        <taxon>Lithospermum</taxon>
    </lineage>
</organism>
<dbReference type="FunFam" id="3.40.50.300:FF:000029">
    <property type="entry name" value="Elongation factor G"/>
    <property type="match status" value="1"/>
</dbReference>
<dbReference type="InterPro" id="IPR020568">
    <property type="entry name" value="Ribosomal_Su5_D2-typ_SF"/>
</dbReference>
<dbReference type="NCBIfam" id="TIGR00484">
    <property type="entry name" value="EF-G"/>
    <property type="match status" value="1"/>
</dbReference>
<dbReference type="Gene3D" id="3.40.50.300">
    <property type="entry name" value="P-loop containing nucleotide triphosphate hydrolases"/>
    <property type="match status" value="1"/>
</dbReference>
<keyword evidence="6" id="KW-0934">Plastid</keyword>
<dbReference type="Pfam" id="PF00009">
    <property type="entry name" value="GTP_EFTU"/>
    <property type="match status" value="1"/>
</dbReference>
<dbReference type="Gene3D" id="3.30.70.870">
    <property type="entry name" value="Elongation Factor G (Translational Gtpase), domain 3"/>
    <property type="match status" value="1"/>
</dbReference>
<evidence type="ECO:0000256" key="5">
    <source>
        <dbReference type="ARBA" id="ARBA00023134"/>
    </source>
</evidence>
<dbReference type="InterPro" id="IPR004540">
    <property type="entry name" value="Transl_elong_EFG/EF2"/>
</dbReference>
<dbReference type="InterPro" id="IPR009000">
    <property type="entry name" value="Transl_B-barrel_sf"/>
</dbReference>
<dbReference type="CDD" id="cd01434">
    <property type="entry name" value="EFG_mtEFG1_IV"/>
    <property type="match status" value="1"/>
</dbReference>
<dbReference type="Gene3D" id="3.30.70.240">
    <property type="match status" value="1"/>
</dbReference>
<keyword evidence="4 6" id="KW-0648">Protein biosynthesis</keyword>
<dbReference type="Pfam" id="PF14492">
    <property type="entry name" value="EFG_III"/>
    <property type="match status" value="1"/>
</dbReference>
<dbReference type="PRINTS" id="PR00315">
    <property type="entry name" value="ELONGATNFCT"/>
</dbReference>
<dbReference type="InterPro" id="IPR027417">
    <property type="entry name" value="P-loop_NTPase"/>
</dbReference>
<feature type="domain" description="Tr-type G" evidence="8">
    <location>
        <begin position="127"/>
        <end position="402"/>
    </location>
</feature>
<dbReference type="FunFam" id="3.30.70.870:FF:000001">
    <property type="entry name" value="Elongation factor G"/>
    <property type="match status" value="1"/>
</dbReference>
<comment type="similarity">
    <text evidence="1 6">Belongs to the TRAFAC class translation factor GTPase superfamily. Classic translation factor GTPase family. EF-G/EF-2 subfamily.</text>
</comment>
<dbReference type="GO" id="GO:0032790">
    <property type="term" value="P:ribosome disassembly"/>
    <property type="evidence" value="ECO:0007669"/>
    <property type="project" value="TreeGrafter"/>
</dbReference>
<dbReference type="Pfam" id="PF00679">
    <property type="entry name" value="EFG_C"/>
    <property type="match status" value="1"/>
</dbReference>
<dbReference type="AlphaFoldDB" id="A0AAV3QCI8"/>
<dbReference type="CDD" id="cd01886">
    <property type="entry name" value="EF-G"/>
    <property type="match status" value="1"/>
</dbReference>
<dbReference type="GO" id="GO:0003746">
    <property type="term" value="F:translation elongation factor activity"/>
    <property type="evidence" value="ECO:0007669"/>
    <property type="project" value="UniProtKB-UniRule"/>
</dbReference>
<evidence type="ECO:0000256" key="7">
    <source>
        <dbReference type="SAM" id="MobiDB-lite"/>
    </source>
</evidence>
<comment type="function">
    <text evidence="6">Chloroplast-localized elongation factor EF-G involved in protein synthesis in plastids. Catalyzes the GTP-dependent ribosomal translocation step during translation elongation. During this step, the ribosome changes from the pre-translocational (PRE) to the post-translocational (POST) state as the newly formed A-site-bound peptidyl-tRNA and P-site-bound deacylated tRNA move to the P and E sites, respectively. Catalyzes the coordinated movement of the two tRNA molecules, the mRNA and conformational changes in the ribosome.</text>
</comment>
<dbReference type="NCBIfam" id="TIGR00231">
    <property type="entry name" value="small_GTP"/>
    <property type="match status" value="1"/>
</dbReference>
<dbReference type="InterPro" id="IPR000795">
    <property type="entry name" value="T_Tr_GTP-bd_dom"/>
</dbReference>
<dbReference type="InterPro" id="IPR009022">
    <property type="entry name" value="EFG_III"/>
</dbReference>
<dbReference type="GO" id="GO:0009507">
    <property type="term" value="C:chloroplast"/>
    <property type="evidence" value="ECO:0007669"/>
    <property type="project" value="UniProtKB-SubCell"/>
</dbReference>
<proteinExistence type="inferred from homology"/>
<dbReference type="InterPro" id="IPR031157">
    <property type="entry name" value="G_TR_CS"/>
</dbReference>
<dbReference type="SUPFAM" id="SSF54980">
    <property type="entry name" value="EF-G C-terminal domain-like"/>
    <property type="match status" value="2"/>
</dbReference>
<dbReference type="GO" id="GO:0003924">
    <property type="term" value="F:GTPase activity"/>
    <property type="evidence" value="ECO:0007669"/>
    <property type="project" value="UniProtKB-UniRule"/>
</dbReference>
<dbReference type="InterPro" id="IPR047872">
    <property type="entry name" value="EFG_IV"/>
</dbReference>
<dbReference type="PANTHER" id="PTHR43261:SF1">
    <property type="entry name" value="RIBOSOME-RELEASING FACTOR 2, MITOCHONDRIAL"/>
    <property type="match status" value="1"/>
</dbReference>
<comment type="subcellular location">
    <subcellularLocation>
        <location evidence="6">Plastid</location>
        <location evidence="6">Chloroplast</location>
    </subcellularLocation>
</comment>
<evidence type="ECO:0000256" key="3">
    <source>
        <dbReference type="ARBA" id="ARBA00022768"/>
    </source>
</evidence>
<dbReference type="HAMAP" id="MF_00054_B">
    <property type="entry name" value="EF_G_EF_2_B"/>
    <property type="match status" value="1"/>
</dbReference>
<comment type="pathway">
    <text evidence="6">Protein biosynthesis; polypeptide chain elongation.</text>
</comment>
<dbReference type="InterPro" id="IPR035647">
    <property type="entry name" value="EFG_III/V"/>
</dbReference>
<dbReference type="SUPFAM" id="SSF54211">
    <property type="entry name" value="Ribosomal protein S5 domain 2-like"/>
    <property type="match status" value="1"/>
</dbReference>
<reference evidence="9 10" key="1">
    <citation type="submission" date="2024-01" db="EMBL/GenBank/DDBJ databases">
        <title>The complete chloroplast genome sequence of Lithospermum erythrorhizon: insights into the phylogenetic relationship among Boraginaceae species and the maternal lineages of purple gromwells.</title>
        <authorList>
            <person name="Okada T."/>
            <person name="Watanabe K."/>
        </authorList>
    </citation>
    <scope>NUCLEOTIDE SEQUENCE [LARGE SCALE GENOMIC DNA]</scope>
</reference>
<dbReference type="EMBL" id="BAABME010004013">
    <property type="protein sequence ID" value="GAA0160862.1"/>
    <property type="molecule type" value="Genomic_DNA"/>
</dbReference>
<dbReference type="InterPro" id="IPR014721">
    <property type="entry name" value="Ribsml_uS5_D2-typ_fold_subgr"/>
</dbReference>
<evidence type="ECO:0000313" key="9">
    <source>
        <dbReference type="EMBL" id="GAA0160862.1"/>
    </source>
</evidence>
<sequence length="816" mass="90288">MKPPKSLKTSKASQYISLSRTSIVFQETHKIVCFLASKMSTESIIRASSLCNFNGSRTTRSLPFSQSFVAQRRKNCRVKALSSSFFGGVGFCSASKLLSFNKNERRNANFSVFAMATDEGKRTMPLEDYRNIGIMAHIDAGKTTTTERILFYTGKSYKIGEVHEGTATMDWMEQEQERGITITSAATTAFWDKHRINIIDTPGHVDFTLEVERALRVLDGAICLFDSVAGVEPQSETVWRQADKYGVPRICFVNKMDRLGANFFRTRDMIVTNLGAKPLVLQLPVGSEDSFKGVIDLVKMKAVIWSGEELGAKFDYEDIPSDLQQLAEEYRSQMIETIVELDDEAMEKYLEGVEPDEETIKKLIRKGTISISFVPVLCGSAFKNKGVQPLLDAVVDYLPSPLDLPSMKGTDPDDPEATLERAASDDEPFSGLAFKIMSDTFVGSLTFVRVYSGKLMAGSYVLNANKGKKERIGRLLEMHANSREDVRVAVTGDIVALAGLKDTITGETLSDMEKPIVLERMDFPDPVIKVAIEPKTKADIDKMAMGLVKLAQEDPSFHFSRDDETNQTVIEGMGELHLEIIVDRLKREFKVEANVGAPQVNYRESISRVSEVKYTHKKQSGGQGQFADITVRFEPMEPGSGYEFKSDIKGGAVPKEYIPGVMKGLEECMSTGVLAGFPVVDVRAVLVDGSYHEVDSSVLAFQLAARGAFREGIRKAAPKMLEPVMRVEVVTPDEHLGDVIGDLNSRRGQINNFGDKPGGLKVVDALVPLAEMFQYVSTLRGMTKGRASYTMQLAKFDVVPQHIQNQLSSKEEAVTA</sequence>
<keyword evidence="10" id="KW-1185">Reference proteome</keyword>
<dbReference type="Proteomes" id="UP001454036">
    <property type="component" value="Unassembled WGS sequence"/>
</dbReference>
<gene>
    <name evidence="9" type="ORF">LIER_17317</name>
</gene>
<dbReference type="InterPro" id="IPR000640">
    <property type="entry name" value="EFG_V-like"/>
</dbReference>
<dbReference type="InterPro" id="IPR005225">
    <property type="entry name" value="Small_GTP-bd"/>
</dbReference>
<dbReference type="CDD" id="cd16262">
    <property type="entry name" value="EFG_III"/>
    <property type="match status" value="1"/>
</dbReference>
<dbReference type="FunFam" id="3.30.230.10:FF:000003">
    <property type="entry name" value="Elongation factor G"/>
    <property type="match status" value="1"/>
</dbReference>
<dbReference type="GO" id="GO:0005525">
    <property type="term" value="F:GTP binding"/>
    <property type="evidence" value="ECO:0007669"/>
    <property type="project" value="UniProtKB-UniRule"/>
</dbReference>
<evidence type="ECO:0000256" key="2">
    <source>
        <dbReference type="ARBA" id="ARBA00022741"/>
    </source>
</evidence>
<comment type="caution">
    <text evidence="9">The sequence shown here is derived from an EMBL/GenBank/DDBJ whole genome shotgun (WGS) entry which is preliminary data.</text>
</comment>
<dbReference type="Pfam" id="PF22042">
    <property type="entry name" value="EF-G_D2"/>
    <property type="match status" value="1"/>
</dbReference>
<dbReference type="InterPro" id="IPR041095">
    <property type="entry name" value="EFG_II"/>
</dbReference>
<dbReference type="HAMAP" id="MF_03063">
    <property type="entry name" value="EF_G_plantC"/>
    <property type="match status" value="1"/>
</dbReference>
<keyword evidence="3 6" id="KW-0251">Elongation factor</keyword>
<dbReference type="NCBIfam" id="NF009381">
    <property type="entry name" value="PRK12740.1-5"/>
    <property type="match status" value="1"/>
</dbReference>